<gene>
    <name evidence="3" type="ORF">BKE30_06410</name>
</gene>
<dbReference type="RefSeq" id="WP_076877781.1">
    <property type="nucleotide sequence ID" value="NZ_MLCN01000014.1"/>
</dbReference>
<feature type="region of interest" description="Disordered" evidence="1">
    <location>
        <begin position="22"/>
        <end position="50"/>
    </location>
</feature>
<proteinExistence type="predicted"/>
<evidence type="ECO:0000313" key="4">
    <source>
        <dbReference type="Proteomes" id="UP000192132"/>
    </source>
</evidence>
<accession>A0A1S8CWY1</accession>
<reference evidence="3 4" key="1">
    <citation type="submission" date="2016-10" db="EMBL/GenBank/DDBJ databases">
        <title>Draft Genome sequence of Alkanindiges sp. strain H1.</title>
        <authorList>
            <person name="Subhash Y."/>
            <person name="Lee S."/>
        </authorList>
    </citation>
    <scope>NUCLEOTIDE SEQUENCE [LARGE SCALE GENOMIC DNA]</scope>
    <source>
        <strain evidence="3 4">H1</strain>
    </source>
</reference>
<dbReference type="AlphaFoldDB" id="A0A1S8CWY1"/>
<evidence type="ECO:0000256" key="2">
    <source>
        <dbReference type="SAM" id="SignalP"/>
    </source>
</evidence>
<dbReference type="Proteomes" id="UP000192132">
    <property type="component" value="Unassembled WGS sequence"/>
</dbReference>
<name>A0A1S8CWY1_9GAMM</name>
<feature type="signal peptide" evidence="2">
    <location>
        <begin position="1"/>
        <end position="17"/>
    </location>
</feature>
<feature type="chain" id="PRO_5010537924" evidence="2">
    <location>
        <begin position="18"/>
        <end position="147"/>
    </location>
</feature>
<evidence type="ECO:0000313" key="3">
    <source>
        <dbReference type="EMBL" id="ONG41053.1"/>
    </source>
</evidence>
<dbReference type="OrthoDB" id="6705587at2"/>
<protein>
    <submittedName>
        <fullName evidence="3">Uncharacterized protein</fullName>
    </submittedName>
</protein>
<sequence length="147" mass="15547">MPGLMALAGLLVSLTLAACSETSNESPDDATNPPKIAQSAQQPDGATTPDITAHATAVNNSPSHQVDTSCANLKLQTLSGFTDTEIEESCQPVSNFKLKPFKCAVSENAFGANLDALKLETTQLSVYAYRSLKDCQHAVETRNANGY</sequence>
<evidence type="ECO:0000256" key="1">
    <source>
        <dbReference type="SAM" id="MobiDB-lite"/>
    </source>
</evidence>
<dbReference type="STRING" id="1907941.BKE30_06410"/>
<dbReference type="EMBL" id="MLCN01000014">
    <property type="protein sequence ID" value="ONG41053.1"/>
    <property type="molecule type" value="Genomic_DNA"/>
</dbReference>
<keyword evidence="4" id="KW-1185">Reference proteome</keyword>
<organism evidence="3 4">
    <name type="scientific">Alkanindiges hydrocarboniclasticus</name>
    <dbReference type="NCBI Taxonomy" id="1907941"/>
    <lineage>
        <taxon>Bacteria</taxon>
        <taxon>Pseudomonadati</taxon>
        <taxon>Pseudomonadota</taxon>
        <taxon>Gammaproteobacteria</taxon>
        <taxon>Moraxellales</taxon>
        <taxon>Moraxellaceae</taxon>
        <taxon>Alkanindiges</taxon>
    </lineage>
</organism>
<comment type="caution">
    <text evidence="3">The sequence shown here is derived from an EMBL/GenBank/DDBJ whole genome shotgun (WGS) entry which is preliminary data.</text>
</comment>
<keyword evidence="2" id="KW-0732">Signal</keyword>